<evidence type="ECO:0000313" key="1">
    <source>
        <dbReference type="EMBL" id="KAH3889971.1"/>
    </source>
</evidence>
<sequence>MTQFRTRLRYHCLTKFHEDLTINVASRVFTKQNVDDGQRTTDKRRSQKLTMSTLCSGELKTDCFSSQQVLHGQETHLSPNQKTGWRTLTIASTIASIEPPPTAELVTQRKSRLAK</sequence>
<gene>
    <name evidence="1" type="ORF">DPMN_014038</name>
</gene>
<evidence type="ECO:0000313" key="2">
    <source>
        <dbReference type="Proteomes" id="UP000828390"/>
    </source>
</evidence>
<comment type="caution">
    <text evidence="1">The sequence shown here is derived from an EMBL/GenBank/DDBJ whole genome shotgun (WGS) entry which is preliminary data.</text>
</comment>
<reference evidence="1" key="2">
    <citation type="submission" date="2020-11" db="EMBL/GenBank/DDBJ databases">
        <authorList>
            <person name="McCartney M.A."/>
            <person name="Auch B."/>
            <person name="Kono T."/>
            <person name="Mallez S."/>
            <person name="Becker A."/>
            <person name="Gohl D.M."/>
            <person name="Silverstein K.A.T."/>
            <person name="Koren S."/>
            <person name="Bechman K.B."/>
            <person name="Herman A."/>
            <person name="Abrahante J.E."/>
            <person name="Garbe J."/>
        </authorList>
    </citation>
    <scope>NUCLEOTIDE SEQUENCE</scope>
    <source>
        <strain evidence="1">Duluth1</strain>
        <tissue evidence="1">Whole animal</tissue>
    </source>
</reference>
<dbReference type="EMBL" id="JAIWYP010000001">
    <property type="protein sequence ID" value="KAH3889971.1"/>
    <property type="molecule type" value="Genomic_DNA"/>
</dbReference>
<accession>A0A9D4N8G0</accession>
<dbReference type="AlphaFoldDB" id="A0A9D4N8G0"/>
<dbReference type="Proteomes" id="UP000828390">
    <property type="component" value="Unassembled WGS sequence"/>
</dbReference>
<name>A0A9D4N8G0_DREPO</name>
<proteinExistence type="predicted"/>
<protein>
    <submittedName>
        <fullName evidence="1">Uncharacterized protein</fullName>
    </submittedName>
</protein>
<keyword evidence="2" id="KW-1185">Reference proteome</keyword>
<organism evidence="1 2">
    <name type="scientific">Dreissena polymorpha</name>
    <name type="common">Zebra mussel</name>
    <name type="synonym">Mytilus polymorpha</name>
    <dbReference type="NCBI Taxonomy" id="45954"/>
    <lineage>
        <taxon>Eukaryota</taxon>
        <taxon>Metazoa</taxon>
        <taxon>Spiralia</taxon>
        <taxon>Lophotrochozoa</taxon>
        <taxon>Mollusca</taxon>
        <taxon>Bivalvia</taxon>
        <taxon>Autobranchia</taxon>
        <taxon>Heteroconchia</taxon>
        <taxon>Euheterodonta</taxon>
        <taxon>Imparidentia</taxon>
        <taxon>Neoheterodontei</taxon>
        <taxon>Myida</taxon>
        <taxon>Dreissenoidea</taxon>
        <taxon>Dreissenidae</taxon>
        <taxon>Dreissena</taxon>
    </lineage>
</organism>
<reference evidence="1" key="1">
    <citation type="journal article" date="2019" name="bioRxiv">
        <title>The Genome of the Zebra Mussel, Dreissena polymorpha: A Resource for Invasive Species Research.</title>
        <authorList>
            <person name="McCartney M.A."/>
            <person name="Auch B."/>
            <person name="Kono T."/>
            <person name="Mallez S."/>
            <person name="Zhang Y."/>
            <person name="Obille A."/>
            <person name="Becker A."/>
            <person name="Abrahante J.E."/>
            <person name="Garbe J."/>
            <person name="Badalamenti J.P."/>
            <person name="Herman A."/>
            <person name="Mangelson H."/>
            <person name="Liachko I."/>
            <person name="Sullivan S."/>
            <person name="Sone E.D."/>
            <person name="Koren S."/>
            <person name="Silverstein K.A.T."/>
            <person name="Beckman K.B."/>
            <person name="Gohl D.M."/>
        </authorList>
    </citation>
    <scope>NUCLEOTIDE SEQUENCE</scope>
    <source>
        <strain evidence="1">Duluth1</strain>
        <tissue evidence="1">Whole animal</tissue>
    </source>
</reference>